<dbReference type="Gene3D" id="3.40.50.1820">
    <property type="entry name" value="alpha/beta hydrolase"/>
    <property type="match status" value="1"/>
</dbReference>
<keyword evidence="4" id="KW-0408">Iron</keyword>
<evidence type="ECO:0000256" key="2">
    <source>
        <dbReference type="ARBA" id="ARBA00022714"/>
    </source>
</evidence>
<organism evidence="10 11">
    <name type="scientific">Streptomyces drozdowiczii</name>
    <dbReference type="NCBI Taxonomy" id="202862"/>
    <lineage>
        <taxon>Bacteria</taxon>
        <taxon>Bacillati</taxon>
        <taxon>Actinomycetota</taxon>
        <taxon>Actinomycetes</taxon>
        <taxon>Kitasatosporales</taxon>
        <taxon>Streptomycetaceae</taxon>
        <taxon>Streptomyces</taxon>
    </lineage>
</organism>
<evidence type="ECO:0000256" key="6">
    <source>
        <dbReference type="ARBA" id="ARBA00023015"/>
    </source>
</evidence>
<dbReference type="Gene3D" id="1.10.1660.10">
    <property type="match status" value="1"/>
</dbReference>
<dbReference type="RefSeq" id="WP_265538378.1">
    <property type="nucleotide sequence ID" value="NZ_CP098740.1"/>
</dbReference>
<dbReference type="InterPro" id="IPR010211">
    <property type="entry name" value="Redox-sen_tscrpt-act_SoxR"/>
</dbReference>
<keyword evidence="2" id="KW-0001">2Fe-2S</keyword>
<dbReference type="SUPFAM" id="SSF46955">
    <property type="entry name" value="Putative DNA-binding domain"/>
    <property type="match status" value="1"/>
</dbReference>
<dbReference type="EMBL" id="CP098740">
    <property type="protein sequence ID" value="UZK57974.1"/>
    <property type="molecule type" value="Genomic_DNA"/>
</dbReference>
<keyword evidence="7" id="KW-0804">Transcription</keyword>
<feature type="domain" description="HTH merR-type" evidence="8">
    <location>
        <begin position="8"/>
        <end position="76"/>
    </location>
</feature>
<name>A0ABY6Q178_9ACTN</name>
<keyword evidence="11" id="KW-1185">Reference proteome</keyword>
<dbReference type="PROSITE" id="PS50937">
    <property type="entry name" value="HTH_MERR_2"/>
    <property type="match status" value="1"/>
</dbReference>
<dbReference type="InterPro" id="IPR009061">
    <property type="entry name" value="DNA-bd_dom_put_sf"/>
</dbReference>
<sequence>MLVDPNDLLTIGDVARRTGVSASALHFYERKGLIFSDRDSTNQRRYPRHMLRRISLIVVAKRLGIRLSDVAAVFSTLPSHHAPTRKDWQRLSLAWKQQLEERRRAIESLEAELTGCIGCGCLSMKACLLLNPDDALSPQGPGPVRLHIALHRTDESDQLPIVVVKCNRSNVRLGKQRSGTRAGVLLNAKSGSEVRRTVPGRAGRDSGRVTSAGQVGCRFTPWRTVTDHRGFWHHRSTYAKQQATRPQTIGYSLVDSPVGLLAWILDKFAEWTDTGDSPFETVSIDRILDDVTLYWLTRTGASAARIYYESHGGVNALDPDLRVDVPSAITIYPSDIEKCPRPWAQQRYQQIVRWTTPEAGGHFPSLEVPEYFVKDLRAGMRGGTDRQRPMSMQTNP</sequence>
<keyword evidence="2" id="KW-0479">Metal-binding</keyword>
<dbReference type="PRINTS" id="PR00040">
    <property type="entry name" value="HTHMERR"/>
</dbReference>
<dbReference type="EMBL" id="CP098740">
    <property type="protein sequence ID" value="UZK52743.1"/>
    <property type="molecule type" value="Genomic_DNA"/>
</dbReference>
<evidence type="ECO:0000313" key="9">
    <source>
        <dbReference type="EMBL" id="UZK52743.1"/>
    </source>
</evidence>
<keyword evidence="6" id="KW-0805">Transcription regulation</keyword>
<evidence type="ECO:0000259" key="8">
    <source>
        <dbReference type="PROSITE" id="PS50937"/>
    </source>
</evidence>
<dbReference type="InterPro" id="IPR015358">
    <property type="entry name" value="Tscrpt_reg_MerR_DNA-bd"/>
</dbReference>
<dbReference type="Pfam" id="PF00376">
    <property type="entry name" value="MerR"/>
    <property type="match status" value="1"/>
</dbReference>
<evidence type="ECO:0000256" key="7">
    <source>
        <dbReference type="ARBA" id="ARBA00023163"/>
    </source>
</evidence>
<accession>A0ABY6Q178</accession>
<evidence type="ECO:0000313" key="10">
    <source>
        <dbReference type="EMBL" id="UZK57974.1"/>
    </source>
</evidence>
<dbReference type="PROSITE" id="PS00552">
    <property type="entry name" value="HTH_MERR_1"/>
    <property type="match status" value="1"/>
</dbReference>
<dbReference type="InterPro" id="IPR029058">
    <property type="entry name" value="AB_hydrolase_fold"/>
</dbReference>
<protein>
    <submittedName>
        <fullName evidence="10">Redox-sensitive transcriptional activator SoxR</fullName>
    </submittedName>
</protein>
<reference evidence="10" key="1">
    <citation type="journal article" date="2022" name="Front. Microbiol.">
        <title>Mirubactin C rescues the lethal effect of cell wall biosynthesis mutations in Bacillus subtilis.</title>
        <authorList>
            <person name="Kepplinger B."/>
            <person name="Wen X."/>
            <person name="Tyler A.R."/>
            <person name="Kim B.Y."/>
            <person name="Brown J."/>
            <person name="Banks P."/>
            <person name="Dashti Y."/>
            <person name="Mackenzie E.S."/>
            <person name="Wills C."/>
            <person name="Kawai Y."/>
            <person name="Waldron K.J."/>
            <person name="Allenby N.E.E."/>
            <person name="Wu L.J."/>
            <person name="Hall M.J."/>
            <person name="Errington J."/>
        </authorList>
    </citation>
    <scope>NUCLEOTIDE SEQUENCE</scope>
    <source>
        <strain evidence="10">MDA8-470</strain>
    </source>
</reference>
<comment type="similarity">
    <text evidence="1">Belongs to the peptidase S33 family.</text>
</comment>
<dbReference type="Proteomes" id="UP001164963">
    <property type="component" value="Chromosome"/>
</dbReference>
<gene>
    <name evidence="10" type="primary">soxR</name>
    <name evidence="9" type="ORF">NEH16_00195</name>
    <name evidence="10" type="ORF">NEH16_31275</name>
</gene>
<evidence type="ECO:0000256" key="4">
    <source>
        <dbReference type="ARBA" id="ARBA00023004"/>
    </source>
</evidence>
<dbReference type="CDD" id="cd01110">
    <property type="entry name" value="HTH_SoxR"/>
    <property type="match status" value="1"/>
</dbReference>
<keyword evidence="5" id="KW-0411">Iron-sulfur</keyword>
<dbReference type="PANTHER" id="PTHR21661:SF35">
    <property type="entry name" value="EPOXIDE HYDROLASE"/>
    <property type="match status" value="1"/>
</dbReference>
<evidence type="ECO:0000313" key="11">
    <source>
        <dbReference type="Proteomes" id="UP001164963"/>
    </source>
</evidence>
<keyword evidence="3" id="KW-0378">Hydrolase</keyword>
<dbReference type="InterPro" id="IPR000551">
    <property type="entry name" value="MerR-type_HTH_dom"/>
</dbReference>
<proteinExistence type="inferred from homology"/>
<evidence type="ECO:0000256" key="5">
    <source>
        <dbReference type="ARBA" id="ARBA00023014"/>
    </source>
</evidence>
<dbReference type="Pfam" id="PF09278">
    <property type="entry name" value="MerR-DNA-bind"/>
    <property type="match status" value="1"/>
</dbReference>
<dbReference type="SMART" id="SM00422">
    <property type="entry name" value="HTH_MERR"/>
    <property type="match status" value="1"/>
</dbReference>
<evidence type="ECO:0000256" key="3">
    <source>
        <dbReference type="ARBA" id="ARBA00022801"/>
    </source>
</evidence>
<evidence type="ECO:0000256" key="1">
    <source>
        <dbReference type="ARBA" id="ARBA00010088"/>
    </source>
</evidence>
<dbReference type="SUPFAM" id="SSF53474">
    <property type="entry name" value="alpha/beta-Hydrolases"/>
    <property type="match status" value="1"/>
</dbReference>
<dbReference type="PANTHER" id="PTHR21661">
    <property type="entry name" value="EPOXIDE HYDROLASE 1-RELATED"/>
    <property type="match status" value="1"/>
</dbReference>
<dbReference type="NCBIfam" id="TIGR01950">
    <property type="entry name" value="SoxR"/>
    <property type="match status" value="1"/>
</dbReference>